<accession>A0A537JLS8</accession>
<dbReference type="InterPro" id="IPR004463">
    <property type="entry name" value="UDP-acyl_GlcNac_deAcase"/>
</dbReference>
<dbReference type="SUPFAM" id="SSF54211">
    <property type="entry name" value="Ribosomal protein S5 domain 2-like"/>
    <property type="match status" value="2"/>
</dbReference>
<evidence type="ECO:0000256" key="2">
    <source>
        <dbReference type="ARBA" id="ARBA00002923"/>
    </source>
</evidence>
<dbReference type="GO" id="GO:0103117">
    <property type="term" value="F:UDP-3-O-acyl-N-acetylglucosamine deacetylase activity"/>
    <property type="evidence" value="ECO:0007669"/>
    <property type="project" value="UniProtKB-UniRule"/>
</dbReference>
<evidence type="ECO:0000256" key="7">
    <source>
        <dbReference type="ARBA" id="ARBA00022723"/>
    </source>
</evidence>
<evidence type="ECO:0000313" key="13">
    <source>
        <dbReference type="EMBL" id="TMI84474.1"/>
    </source>
</evidence>
<gene>
    <name evidence="12 13" type="primary">lpxC</name>
    <name evidence="13" type="ORF">E6H04_01280</name>
</gene>
<evidence type="ECO:0000256" key="5">
    <source>
        <dbReference type="ARBA" id="ARBA00022516"/>
    </source>
</evidence>
<dbReference type="GO" id="GO:0009245">
    <property type="term" value="P:lipid A biosynthetic process"/>
    <property type="evidence" value="ECO:0007669"/>
    <property type="project" value="UniProtKB-UniRule"/>
</dbReference>
<evidence type="ECO:0000256" key="1">
    <source>
        <dbReference type="ARBA" id="ARBA00001947"/>
    </source>
</evidence>
<protein>
    <recommendedName>
        <fullName evidence="4 12">UDP-3-O-acyl-N-acetylglucosamine deacetylase</fullName>
        <shortName evidence="12">UDP-3-O-acyl-GlcNAc deacetylase</shortName>
        <ecNumber evidence="4 12">3.5.1.108</ecNumber>
    </recommendedName>
    <alternativeName>
        <fullName evidence="12">UDP-3-O-[R-3-hydroxymyristoyl]-N-acetylglucosamine deacetylase</fullName>
    </alternativeName>
</protein>
<dbReference type="GO" id="GO:0046872">
    <property type="term" value="F:metal ion binding"/>
    <property type="evidence" value="ECO:0007669"/>
    <property type="project" value="UniProtKB-KW"/>
</dbReference>
<comment type="function">
    <text evidence="2 12">Catalyzes the hydrolysis of UDP-3-O-myristoyl-N-acetylglucosamine to form UDP-3-O-myristoylglucosamine and acetate, the committed step in lipid A biosynthesis.</text>
</comment>
<sequence>MDRSRQGTIGEAVRLEGIGLHTGRRQRITLHPAPQDTGILFRRTDRGAPSVRATLDAVSGTTGRVCLGGEDGVQTVEHLLSAAWAVGVDNLDVELDGSEIPGMDGSALPFVRALHGAGVRSQDSPRPVLRVREPVWVGNGRSAAVALPAPRFGAACVVTLDAPSSEDQAATYDPTADRYEEVIAPARTWGYERDADTLHRQGMALGASLENTLVIGGAGYLNPPRFPNEPARHKLLDLLGDLAMLGRDIQGHIIAVRAGHSLHVALARALRDREG</sequence>
<dbReference type="EMBL" id="VBAO01000029">
    <property type="protein sequence ID" value="TMI84474.1"/>
    <property type="molecule type" value="Genomic_DNA"/>
</dbReference>
<comment type="similarity">
    <text evidence="12">Belongs to the LpxC family.</text>
</comment>
<dbReference type="Gene3D" id="3.30.1700.10">
    <property type="entry name" value="lpxc deacetylase, domain 2"/>
    <property type="match status" value="1"/>
</dbReference>
<comment type="cofactor">
    <cofactor evidence="1 12">
        <name>Zn(2+)</name>
        <dbReference type="ChEBI" id="CHEBI:29105"/>
    </cofactor>
</comment>
<keyword evidence="10 12" id="KW-0443">Lipid metabolism</keyword>
<evidence type="ECO:0000256" key="12">
    <source>
        <dbReference type="HAMAP-Rule" id="MF_00388"/>
    </source>
</evidence>
<evidence type="ECO:0000256" key="8">
    <source>
        <dbReference type="ARBA" id="ARBA00022801"/>
    </source>
</evidence>
<dbReference type="InterPro" id="IPR020568">
    <property type="entry name" value="Ribosomal_Su5_D2-typ_SF"/>
</dbReference>
<dbReference type="InterPro" id="IPR011334">
    <property type="entry name" value="UDP-acyl_GlcNac_deAcase_C"/>
</dbReference>
<dbReference type="NCBIfam" id="TIGR00325">
    <property type="entry name" value="lpxC"/>
    <property type="match status" value="1"/>
</dbReference>
<feature type="binding site" evidence="12">
    <location>
        <position position="237"/>
    </location>
    <ligand>
        <name>Zn(2+)</name>
        <dbReference type="ChEBI" id="CHEBI:29105"/>
    </ligand>
</feature>
<dbReference type="Pfam" id="PF03331">
    <property type="entry name" value="LpxC"/>
    <property type="match status" value="1"/>
</dbReference>
<keyword evidence="6 12" id="KW-0441">Lipid A biosynthesis</keyword>
<comment type="pathway">
    <text evidence="3 12">Glycolipid biosynthesis; lipid IV(A) biosynthesis; lipid IV(A) from (3R)-3-hydroxytetradecanoyl-[acyl-carrier-protein] and UDP-N-acetyl-alpha-D-glucosamine: step 2/6.</text>
</comment>
<keyword evidence="8 12" id="KW-0378">Hydrolase</keyword>
<dbReference type="Proteomes" id="UP000320048">
    <property type="component" value="Unassembled WGS sequence"/>
</dbReference>
<dbReference type="Gene3D" id="3.30.230.20">
    <property type="entry name" value="lpxc deacetylase, domain 1"/>
    <property type="match status" value="1"/>
</dbReference>
<feature type="binding site" evidence="12">
    <location>
        <position position="78"/>
    </location>
    <ligand>
        <name>Zn(2+)</name>
        <dbReference type="ChEBI" id="CHEBI:29105"/>
    </ligand>
</feature>
<keyword evidence="7 12" id="KW-0479">Metal-binding</keyword>
<evidence type="ECO:0000256" key="6">
    <source>
        <dbReference type="ARBA" id="ARBA00022556"/>
    </source>
</evidence>
<evidence type="ECO:0000256" key="4">
    <source>
        <dbReference type="ARBA" id="ARBA00012745"/>
    </source>
</evidence>
<name>A0A537JLS8_9BACT</name>
<proteinExistence type="inferred from homology"/>
<dbReference type="HAMAP" id="MF_00388">
    <property type="entry name" value="LpxC"/>
    <property type="match status" value="1"/>
</dbReference>
<dbReference type="EC" id="3.5.1.108" evidence="4 12"/>
<evidence type="ECO:0000313" key="14">
    <source>
        <dbReference type="Proteomes" id="UP000320048"/>
    </source>
</evidence>
<evidence type="ECO:0000256" key="3">
    <source>
        <dbReference type="ARBA" id="ARBA00005002"/>
    </source>
</evidence>
<keyword evidence="9 12" id="KW-0862">Zinc</keyword>
<evidence type="ECO:0000256" key="9">
    <source>
        <dbReference type="ARBA" id="ARBA00022833"/>
    </source>
</evidence>
<evidence type="ECO:0000256" key="10">
    <source>
        <dbReference type="ARBA" id="ARBA00023098"/>
    </source>
</evidence>
<feature type="binding site" evidence="12">
    <location>
        <position position="233"/>
    </location>
    <ligand>
        <name>Zn(2+)</name>
        <dbReference type="ChEBI" id="CHEBI:29105"/>
    </ligand>
</feature>
<organism evidence="13 14">
    <name type="scientific">Candidatus Segetimicrobium genomatis</name>
    <dbReference type="NCBI Taxonomy" id="2569760"/>
    <lineage>
        <taxon>Bacteria</taxon>
        <taxon>Bacillati</taxon>
        <taxon>Candidatus Sysuimicrobiota</taxon>
        <taxon>Candidatus Sysuimicrobiia</taxon>
        <taxon>Candidatus Sysuimicrobiales</taxon>
        <taxon>Candidatus Segetimicrobiaceae</taxon>
        <taxon>Candidatus Segetimicrobium</taxon>
    </lineage>
</organism>
<dbReference type="UniPathway" id="UPA00359">
    <property type="reaction ID" value="UER00478"/>
</dbReference>
<evidence type="ECO:0000256" key="11">
    <source>
        <dbReference type="ARBA" id="ARBA00024535"/>
    </source>
</evidence>
<comment type="catalytic activity">
    <reaction evidence="11 12">
        <text>a UDP-3-O-[(3R)-3-hydroxyacyl]-N-acetyl-alpha-D-glucosamine + H2O = a UDP-3-O-[(3R)-3-hydroxyacyl]-alpha-D-glucosamine + acetate</text>
        <dbReference type="Rhea" id="RHEA:67816"/>
        <dbReference type="ChEBI" id="CHEBI:15377"/>
        <dbReference type="ChEBI" id="CHEBI:30089"/>
        <dbReference type="ChEBI" id="CHEBI:137740"/>
        <dbReference type="ChEBI" id="CHEBI:173225"/>
        <dbReference type="EC" id="3.5.1.108"/>
    </reaction>
</comment>
<comment type="caution">
    <text evidence="13">The sequence shown here is derived from an EMBL/GenBank/DDBJ whole genome shotgun (WGS) entry which is preliminary data.</text>
</comment>
<feature type="active site" description="Proton donor" evidence="12">
    <location>
        <position position="260"/>
    </location>
</feature>
<dbReference type="GO" id="GO:0016020">
    <property type="term" value="C:membrane"/>
    <property type="evidence" value="ECO:0007669"/>
    <property type="project" value="GOC"/>
</dbReference>
<dbReference type="InterPro" id="IPR015870">
    <property type="entry name" value="UDP-acyl_N-AcGlcN_deAcase_N"/>
</dbReference>
<keyword evidence="5 12" id="KW-0444">Lipid biosynthesis</keyword>
<dbReference type="PANTHER" id="PTHR33694:SF1">
    <property type="entry name" value="UDP-3-O-ACYL-N-ACETYLGLUCOSAMINE DEACETYLASE 1, MITOCHONDRIAL-RELATED"/>
    <property type="match status" value="1"/>
</dbReference>
<dbReference type="PANTHER" id="PTHR33694">
    <property type="entry name" value="UDP-3-O-ACYL-N-ACETYLGLUCOSAMINE DEACETYLASE 1, MITOCHONDRIAL-RELATED"/>
    <property type="match status" value="1"/>
</dbReference>
<dbReference type="AlphaFoldDB" id="A0A537JLS8"/>
<reference evidence="13 14" key="1">
    <citation type="journal article" date="2019" name="Nat. Microbiol.">
        <title>Mediterranean grassland soil C-N compound turnover is dependent on rainfall and depth, and is mediated by genomically divergent microorganisms.</title>
        <authorList>
            <person name="Diamond S."/>
            <person name="Andeer P.F."/>
            <person name="Li Z."/>
            <person name="Crits-Christoph A."/>
            <person name="Burstein D."/>
            <person name="Anantharaman K."/>
            <person name="Lane K.R."/>
            <person name="Thomas B.C."/>
            <person name="Pan C."/>
            <person name="Northen T.R."/>
            <person name="Banfield J.F."/>
        </authorList>
    </citation>
    <scope>NUCLEOTIDE SEQUENCE [LARGE SCALE GENOMIC DNA]</scope>
    <source>
        <strain evidence="13">NP_7</strain>
    </source>
</reference>